<evidence type="ECO:0000256" key="1">
    <source>
        <dbReference type="SAM" id="Phobius"/>
    </source>
</evidence>
<dbReference type="PANTHER" id="PTHR36509">
    <property type="entry name" value="BLL3101 PROTEIN"/>
    <property type="match status" value="1"/>
</dbReference>
<evidence type="ECO:0000259" key="2">
    <source>
        <dbReference type="Pfam" id="PF06742"/>
    </source>
</evidence>
<dbReference type="OrthoDB" id="7837485at2"/>
<name>A0A1U7JEV3_9HYPH</name>
<keyword evidence="1" id="KW-0812">Transmembrane</keyword>
<dbReference type="InterPro" id="IPR037049">
    <property type="entry name" value="DUF1214_C_sf"/>
</dbReference>
<keyword evidence="4" id="KW-1185">Reference proteome</keyword>
<dbReference type="EMBL" id="LVVZ01000022">
    <property type="protein sequence ID" value="OKL43212.1"/>
    <property type="molecule type" value="Genomic_DNA"/>
</dbReference>
<protein>
    <recommendedName>
        <fullName evidence="2">DUF1214 domain-containing protein</fullName>
    </recommendedName>
</protein>
<keyword evidence="1" id="KW-1133">Transmembrane helix</keyword>
<keyword evidence="1" id="KW-0472">Membrane</keyword>
<reference evidence="3 4" key="1">
    <citation type="submission" date="2016-03" db="EMBL/GenBank/DDBJ databases">
        <title>Genome sequence of Nesiotobacter sp. nov., a moderately halophilic alphaproteobacterium isolated from the Yellow Sea, China.</title>
        <authorList>
            <person name="Zhang G."/>
            <person name="Zhang R."/>
        </authorList>
    </citation>
    <scope>NUCLEOTIDE SEQUENCE [LARGE SCALE GENOMIC DNA]</scope>
    <source>
        <strain evidence="3 4">WB1-6</strain>
    </source>
</reference>
<dbReference type="SUPFAM" id="SSF160935">
    <property type="entry name" value="VPA0735-like"/>
    <property type="match status" value="1"/>
</dbReference>
<dbReference type="PANTHER" id="PTHR36509:SF2">
    <property type="entry name" value="BLL3101 PROTEIN"/>
    <property type="match status" value="1"/>
</dbReference>
<gene>
    <name evidence="3" type="ORF">A3843_16025</name>
</gene>
<comment type="caution">
    <text evidence="3">The sequence shown here is derived from an EMBL/GenBank/DDBJ whole genome shotgun (WGS) entry which is preliminary data.</text>
</comment>
<dbReference type="InterPro" id="IPR010621">
    <property type="entry name" value="DUF1214"/>
</dbReference>
<feature type="transmembrane region" description="Helical" evidence="1">
    <location>
        <begin position="43"/>
        <end position="68"/>
    </location>
</feature>
<sequence>MTSMPKMPSLALLKQPQPTYYDPETSWQKPWPRVSRLLFKAPFISFGPFLLFLMIAVGIGVGSAYMALTKSSPFEALQSGVWVAHPKAGTDQADPYSAAIFARTLRIPMGSGEGLAFYAVVDDRGQLLDPSCTYTISGKTPPARLWTLTAVDQQLELLATDAGRSYLTSEDVLRSSDGRFEIVASRKARPGNWLPTGLGGGLVFALRLYDTPLTTGAGIADPVMPSIIRGDCQ</sequence>
<dbReference type="Pfam" id="PF06742">
    <property type="entry name" value="DUF1214"/>
    <property type="match status" value="1"/>
</dbReference>
<proteinExistence type="predicted"/>
<evidence type="ECO:0000313" key="4">
    <source>
        <dbReference type="Proteomes" id="UP000185783"/>
    </source>
</evidence>
<dbReference type="Gene3D" id="2.60.120.600">
    <property type="entry name" value="Domain of unknown function DUF1214, C-terminal domain"/>
    <property type="match status" value="1"/>
</dbReference>
<feature type="domain" description="DUF1214" evidence="2">
    <location>
        <begin position="114"/>
        <end position="211"/>
    </location>
</feature>
<accession>A0A1U7JEV3</accession>
<organism evidence="3 4">
    <name type="scientific">Pseudovibrio exalbescens</name>
    <dbReference type="NCBI Taxonomy" id="197461"/>
    <lineage>
        <taxon>Bacteria</taxon>
        <taxon>Pseudomonadati</taxon>
        <taxon>Pseudomonadota</taxon>
        <taxon>Alphaproteobacteria</taxon>
        <taxon>Hyphomicrobiales</taxon>
        <taxon>Stappiaceae</taxon>
        <taxon>Pseudovibrio</taxon>
    </lineage>
</organism>
<dbReference type="Proteomes" id="UP000185783">
    <property type="component" value="Unassembled WGS sequence"/>
</dbReference>
<evidence type="ECO:0000313" key="3">
    <source>
        <dbReference type="EMBL" id="OKL43212.1"/>
    </source>
</evidence>
<dbReference type="STRING" id="197461.A3843_16025"/>
<dbReference type="AlphaFoldDB" id="A0A1U7JEV3"/>